<keyword evidence="3" id="KW-0677">Repeat</keyword>
<dbReference type="Proteomes" id="UP000005237">
    <property type="component" value="Unassembled WGS sequence"/>
</dbReference>
<comment type="subcellular location">
    <subcellularLocation>
        <location evidence="1">Cell projection</location>
        <location evidence="1">Cilium</location>
    </subcellularLocation>
</comment>
<dbReference type="PANTHER" id="PTHR15722">
    <property type="entry name" value="IFT140/172-RELATED"/>
    <property type="match status" value="1"/>
</dbReference>
<dbReference type="GO" id="GO:0030991">
    <property type="term" value="C:intraciliary transport particle A"/>
    <property type="evidence" value="ECO:0007669"/>
    <property type="project" value="TreeGrafter"/>
</dbReference>
<organism evidence="11 12">
    <name type="scientific">Caenorhabditis japonica</name>
    <dbReference type="NCBI Taxonomy" id="281687"/>
    <lineage>
        <taxon>Eukaryota</taxon>
        <taxon>Metazoa</taxon>
        <taxon>Ecdysozoa</taxon>
        <taxon>Nematoda</taxon>
        <taxon>Chromadorea</taxon>
        <taxon>Rhabditida</taxon>
        <taxon>Rhabditina</taxon>
        <taxon>Rhabditomorpha</taxon>
        <taxon>Rhabditoidea</taxon>
        <taxon>Rhabditidae</taxon>
        <taxon>Peloderinae</taxon>
        <taxon>Caenorhabditis</taxon>
    </lineage>
</organism>
<dbReference type="PANTHER" id="PTHR15722:SF7">
    <property type="entry name" value="INTRAFLAGELLAR TRANSPORT PROTEIN 140 HOMOLOG"/>
    <property type="match status" value="1"/>
</dbReference>
<feature type="domain" description="IF140/IFT172/WDR19 TPR" evidence="10">
    <location>
        <begin position="700"/>
        <end position="1189"/>
    </location>
</feature>
<feature type="domain" description="IFT140 second beta-propeller" evidence="8">
    <location>
        <begin position="336"/>
        <end position="650"/>
    </location>
</feature>
<dbReference type="GO" id="GO:0036064">
    <property type="term" value="C:ciliary basal body"/>
    <property type="evidence" value="ECO:0007669"/>
    <property type="project" value="TreeGrafter"/>
</dbReference>
<evidence type="ECO:0000256" key="1">
    <source>
        <dbReference type="ARBA" id="ARBA00004138"/>
    </source>
</evidence>
<evidence type="ECO:0000259" key="10">
    <source>
        <dbReference type="Pfam" id="PF24762"/>
    </source>
</evidence>
<protein>
    <recommendedName>
        <fullName evidence="13">Intraflagellar transport protein 140 homolog</fullName>
    </recommendedName>
</protein>
<reference evidence="11" key="2">
    <citation type="submission" date="2022-06" db="UniProtKB">
        <authorList>
            <consortium name="EnsemblMetazoa"/>
        </authorList>
    </citation>
    <scope>IDENTIFICATION</scope>
    <source>
        <strain evidence="11">DF5081</strain>
    </source>
</reference>
<sequence length="1379" mass="155584">MAISQKFPEENSYPNYPPSAHRVLDNYPHPNVGVEWSHDGSILMTLHSPSSVHMYSYLSIGDDISTSNVMQVELNDEILHWAKRLSYEKYRSNQITTDEDSGVDEPPFGSKEELSDGREANKSSVPTGSEFLFGSKSGHIFGVDSERQRTVHKLDSEVLFIDYCEVISTIVAFTRDGFIFHLTKGSAEGRCAERVKVKLGGKSDDYRMQLNDGMLVMSYGAREVRIWDLVREENGTLALEANKGFVVDEETINVVTVNGKRGVITAATSRNNIAEWKRRRQDTHIETAWQLSPCTHLDSPISLIRWSPVLSTCAVITDDTLVLFGENNASVKMRGKVAAIQTSSNSFTLLNAATGVSQDLKLTIPSARGISLGEKQLVVWSDDTVVTYDVQTSLATIQCTSFSCVTTNVGIANQNLYCVEKDKIMARTLQGTLRQEISLPKSEGDPEMLEINKNWMAVATTNGFIRIYNLNSRDAQQEHNSKYVVENLKNFYKFHTIKINQTGNKVAVTYLEDVSTVAELLLVFDAETDSISSFSFDKGMTDTQEYEAQAELAHTSHGRPVTAAARKMAKEKSRFQMMNHRPGNVEWDENDQRYLVIECVHLEPESTDQRVLTTFVTSEHGIQLQDIQQKSSHCGKLVSVSVPNFYFVRKSGWDEDDSRGEKTIGKTLVAKCLREFLGNESCDEATTRAMMDFSFYLTIGSMDAAFKAIQFIQSDSVWEHMASMSIKTRRLDVAMVCLGHMKNVRGARAVRKAHQNGENDSMKCAALALELGMLEEAQIIYAQNERYDLVNKLHQKQNAWSQAFEIAETRDRIHLRNTHYNYAKFLEAKRDSSVIEAAITNYEKAGVHAFEVFRMLKDYPKQIEQYVRRKREDTLYSMWGAYLESVGELEGAISFYHSAKDFYCLVRVKCIQGKIEEASKLAEDSKDKAACYLIGRMYEGDGDVVKAVKFFTKARALSSAIRLAKEHDMKDRLANLCLMAGGAELVSAARYYEDMPGYAHKAVMLYHKAGMIGRALDLAFRTEQFSALDLITKDLDAGTDPKTLKRAAEFFESNQNYEKAVNFLCLAKDFAAAVQLCRSKNVRVTDVFAEKMTPTKEDIPNAQERKRILENVAELCLQQGAYSAAAKKFTQAGDKLSAMRALLKSGDVQKIRFFANTARNKEIYILAANFMQTTNWQDNPQTMKDIETFYTKSQSFEHLGNFYKAVAIIEAENLRMLDKAMQALEMAAVCIGEAEQRNMFTAGVEALKEDVKRYVVQLRKLQKVLDVMKTDAADGVRQLTTLAEESLEDDIVPCTRLFALLIDDYATKKNWKQAYRTIQALQKKVGGVDLETFLETATLDRVCDEMRVERVTKKKNDEEAESDGEEVDFSHSFKRQNNS</sequence>
<evidence type="ECO:0000256" key="3">
    <source>
        <dbReference type="ARBA" id="ARBA00022737"/>
    </source>
</evidence>
<keyword evidence="2" id="KW-0853">WD repeat</keyword>
<evidence type="ECO:0000313" key="12">
    <source>
        <dbReference type="Proteomes" id="UP000005237"/>
    </source>
</evidence>
<dbReference type="Pfam" id="PF23383">
    <property type="entry name" value="Beta-prop_IFT140_1st"/>
    <property type="match status" value="1"/>
</dbReference>
<dbReference type="InterPro" id="IPR056156">
    <property type="entry name" value="TPR_IF140_C"/>
</dbReference>
<dbReference type="InterPro" id="IPR056155">
    <property type="entry name" value="Beta-prop_IFT140_2nd"/>
</dbReference>
<dbReference type="GO" id="GO:0005930">
    <property type="term" value="C:axoneme"/>
    <property type="evidence" value="ECO:0007669"/>
    <property type="project" value="TreeGrafter"/>
</dbReference>
<dbReference type="Pfam" id="PF23385">
    <property type="entry name" value="Beta-prop_IFT140_2nd"/>
    <property type="match status" value="1"/>
</dbReference>
<feature type="compositionally biased region" description="Acidic residues" evidence="6">
    <location>
        <begin position="1358"/>
        <end position="1367"/>
    </location>
</feature>
<reference evidence="12" key="1">
    <citation type="submission" date="2010-08" db="EMBL/GenBank/DDBJ databases">
        <authorList>
            <consortium name="Caenorhabditis japonica Sequencing Consortium"/>
            <person name="Wilson R.K."/>
        </authorList>
    </citation>
    <scope>NUCLEOTIDE SEQUENCE [LARGE SCALE GENOMIC DNA]</scope>
    <source>
        <strain evidence="12">DF5081</strain>
    </source>
</reference>
<dbReference type="InterPro" id="IPR036322">
    <property type="entry name" value="WD40_repeat_dom_sf"/>
</dbReference>
<dbReference type="SUPFAM" id="SSF48452">
    <property type="entry name" value="TPR-like"/>
    <property type="match status" value="1"/>
</dbReference>
<dbReference type="InterPro" id="IPR011990">
    <property type="entry name" value="TPR-like_helical_dom_sf"/>
</dbReference>
<name>A0A8R1HJJ6_CAEJA</name>
<evidence type="ECO:0000313" key="11">
    <source>
        <dbReference type="EnsemblMetazoa" id="CJA00302.1"/>
    </source>
</evidence>
<feature type="region of interest" description="Disordered" evidence="6">
    <location>
        <begin position="1351"/>
        <end position="1379"/>
    </location>
</feature>
<evidence type="ECO:0000256" key="4">
    <source>
        <dbReference type="ARBA" id="ARBA00023069"/>
    </source>
</evidence>
<dbReference type="Gene3D" id="1.25.40.470">
    <property type="match status" value="2"/>
</dbReference>
<feature type="domain" description="IFT140 first beta-propeller" evidence="7">
    <location>
        <begin position="34"/>
        <end position="325"/>
    </location>
</feature>
<evidence type="ECO:0000256" key="5">
    <source>
        <dbReference type="ARBA" id="ARBA00023273"/>
    </source>
</evidence>
<dbReference type="InterPro" id="IPR056168">
    <property type="entry name" value="TPR_IF140/IFT172/WDR19"/>
</dbReference>
<feature type="compositionally biased region" description="Basic and acidic residues" evidence="6">
    <location>
        <begin position="110"/>
        <end position="121"/>
    </location>
</feature>
<evidence type="ECO:0000259" key="7">
    <source>
        <dbReference type="Pfam" id="PF23383"/>
    </source>
</evidence>
<dbReference type="Pfam" id="PF24760">
    <property type="entry name" value="TPR_IF140_C"/>
    <property type="match status" value="1"/>
</dbReference>
<feature type="region of interest" description="Disordered" evidence="6">
    <location>
        <begin position="96"/>
        <end position="129"/>
    </location>
</feature>
<proteinExistence type="predicted"/>
<evidence type="ECO:0008006" key="13">
    <source>
        <dbReference type="Google" id="ProtNLM"/>
    </source>
</evidence>
<evidence type="ECO:0000259" key="8">
    <source>
        <dbReference type="Pfam" id="PF23385"/>
    </source>
</evidence>
<dbReference type="InterPro" id="IPR056154">
    <property type="entry name" value="Beta-prop_IFT140_1st"/>
</dbReference>
<keyword evidence="12" id="KW-1185">Reference proteome</keyword>
<accession>A0A8R1HJJ6</accession>
<feature type="domain" description="IF140 C-terminal TPR" evidence="9">
    <location>
        <begin position="1197"/>
        <end position="1322"/>
    </location>
</feature>
<dbReference type="GO" id="GO:0035721">
    <property type="term" value="P:intraciliary retrograde transport"/>
    <property type="evidence" value="ECO:0007669"/>
    <property type="project" value="TreeGrafter"/>
</dbReference>
<dbReference type="SUPFAM" id="SSF50978">
    <property type="entry name" value="WD40 repeat-like"/>
    <property type="match status" value="2"/>
</dbReference>
<dbReference type="InterPro" id="IPR015943">
    <property type="entry name" value="WD40/YVTN_repeat-like_dom_sf"/>
</dbReference>
<dbReference type="FunFam" id="1.25.40.470:FF:000018">
    <property type="entry name" value="Reduced mechanoreceptor potential A"/>
    <property type="match status" value="1"/>
</dbReference>
<dbReference type="Pfam" id="PF24762">
    <property type="entry name" value="TPR_IF140-IFT172"/>
    <property type="match status" value="1"/>
</dbReference>
<evidence type="ECO:0000259" key="9">
    <source>
        <dbReference type="Pfam" id="PF24760"/>
    </source>
</evidence>
<evidence type="ECO:0000256" key="6">
    <source>
        <dbReference type="SAM" id="MobiDB-lite"/>
    </source>
</evidence>
<keyword evidence="4" id="KW-0969">Cilium</keyword>
<dbReference type="EnsemblMetazoa" id="CJA00302.1">
    <property type="protein sequence ID" value="CJA00302.1"/>
    <property type="gene ID" value="WBGene00119506"/>
</dbReference>
<keyword evidence="5" id="KW-0966">Cell projection</keyword>
<evidence type="ECO:0000256" key="2">
    <source>
        <dbReference type="ARBA" id="ARBA00022574"/>
    </source>
</evidence>
<dbReference type="Gene3D" id="2.130.10.10">
    <property type="entry name" value="YVTN repeat-like/Quinoprotein amine dehydrogenase"/>
    <property type="match status" value="1"/>
</dbReference>